<comment type="caution">
    <text evidence="1">The sequence shown here is derived from an EMBL/GenBank/DDBJ whole genome shotgun (WGS) entry which is preliminary data.</text>
</comment>
<accession>A0A5C6ARN8</accession>
<dbReference type="Pfam" id="PF09996">
    <property type="entry name" value="DUF2237"/>
    <property type="match status" value="1"/>
</dbReference>
<dbReference type="InterPro" id="IPR018714">
    <property type="entry name" value="DUF2237"/>
</dbReference>
<organism evidence="1 2">
    <name type="scientific">Stieleria varia</name>
    <dbReference type="NCBI Taxonomy" id="2528005"/>
    <lineage>
        <taxon>Bacteria</taxon>
        <taxon>Pseudomonadati</taxon>
        <taxon>Planctomycetota</taxon>
        <taxon>Planctomycetia</taxon>
        <taxon>Pirellulales</taxon>
        <taxon>Pirellulaceae</taxon>
        <taxon>Stieleria</taxon>
    </lineage>
</organism>
<dbReference type="PANTHER" id="PTHR37466">
    <property type="entry name" value="SLR1628 PROTEIN"/>
    <property type="match status" value="1"/>
</dbReference>
<gene>
    <name evidence="1" type="ORF">Pla52n_37310</name>
</gene>
<dbReference type="PANTHER" id="PTHR37466:SF1">
    <property type="entry name" value="SLR1628 PROTEIN"/>
    <property type="match status" value="1"/>
</dbReference>
<evidence type="ECO:0008006" key="3">
    <source>
        <dbReference type="Google" id="ProtNLM"/>
    </source>
</evidence>
<dbReference type="Proteomes" id="UP000320176">
    <property type="component" value="Unassembled WGS sequence"/>
</dbReference>
<proteinExistence type="predicted"/>
<dbReference type="EMBL" id="SJPN01000004">
    <property type="protein sequence ID" value="TWU02673.1"/>
    <property type="molecule type" value="Genomic_DNA"/>
</dbReference>
<dbReference type="Gene3D" id="3.30.56.110">
    <property type="entry name" value="Protein of unknown function DUF2237"/>
    <property type="match status" value="1"/>
</dbReference>
<dbReference type="RefSeq" id="WP_146520957.1">
    <property type="nucleotide sequence ID" value="NZ_CP151726.1"/>
</dbReference>
<keyword evidence="2" id="KW-1185">Reference proteome</keyword>
<dbReference type="OrthoDB" id="9792525at2"/>
<evidence type="ECO:0000313" key="2">
    <source>
        <dbReference type="Proteomes" id="UP000320176"/>
    </source>
</evidence>
<name>A0A5C6ARN8_9BACT</name>
<protein>
    <recommendedName>
        <fullName evidence="3">DUF2237 domain-containing protein</fullName>
    </recommendedName>
</protein>
<dbReference type="AlphaFoldDB" id="A0A5C6ARN8"/>
<reference evidence="1 2" key="1">
    <citation type="submission" date="2019-02" db="EMBL/GenBank/DDBJ databases">
        <title>Deep-cultivation of Planctomycetes and their phenomic and genomic characterization uncovers novel biology.</title>
        <authorList>
            <person name="Wiegand S."/>
            <person name="Jogler M."/>
            <person name="Boedeker C."/>
            <person name="Pinto D."/>
            <person name="Vollmers J."/>
            <person name="Rivas-Marin E."/>
            <person name="Kohn T."/>
            <person name="Peeters S.H."/>
            <person name="Heuer A."/>
            <person name="Rast P."/>
            <person name="Oberbeckmann S."/>
            <person name="Bunk B."/>
            <person name="Jeske O."/>
            <person name="Meyerdierks A."/>
            <person name="Storesund J.E."/>
            <person name="Kallscheuer N."/>
            <person name="Luecker S."/>
            <person name="Lage O.M."/>
            <person name="Pohl T."/>
            <person name="Merkel B.J."/>
            <person name="Hornburger P."/>
            <person name="Mueller R.-W."/>
            <person name="Bruemmer F."/>
            <person name="Labrenz M."/>
            <person name="Spormann A.M."/>
            <person name="Op Den Camp H."/>
            <person name="Overmann J."/>
            <person name="Amann R."/>
            <person name="Jetten M.S.M."/>
            <person name="Mascher T."/>
            <person name="Medema M.H."/>
            <person name="Devos D.P."/>
            <person name="Kaster A.-K."/>
            <person name="Ovreas L."/>
            <person name="Rohde M."/>
            <person name="Galperin M.Y."/>
            <person name="Jogler C."/>
        </authorList>
    </citation>
    <scope>NUCLEOTIDE SEQUENCE [LARGE SCALE GENOMIC DNA]</scope>
    <source>
        <strain evidence="1 2">Pla52n</strain>
    </source>
</reference>
<sequence>MAKNVLGGDLETCGTDPMTGFYRDGCCNTGGSDAGLHVICSIMTAEFLKFSKARGNDLTTPNPAYRFPGLQPGDRWCLCAARWKEAYDAGMAPGVVLEATHVSALEFATLEELQEHSVH</sequence>
<evidence type="ECO:0000313" key="1">
    <source>
        <dbReference type="EMBL" id="TWU02673.1"/>
    </source>
</evidence>